<dbReference type="InterPro" id="IPR009100">
    <property type="entry name" value="AcylCoA_DH/oxidase_NM_dom_sf"/>
</dbReference>
<protein>
    <recommendedName>
        <fullName evidence="4">acyl-CoA oxidase</fullName>
        <ecNumber evidence="4">1.3.3.6</ecNumber>
    </recommendedName>
</protein>
<keyword evidence="5" id="KW-0285">Flavoprotein</keyword>
<dbReference type="GO" id="GO:0033540">
    <property type="term" value="P:fatty acid beta-oxidation using acyl-CoA oxidase"/>
    <property type="evidence" value="ECO:0007669"/>
    <property type="project" value="TreeGrafter"/>
</dbReference>
<dbReference type="Pfam" id="PF01756">
    <property type="entry name" value="ACOX"/>
    <property type="match status" value="1"/>
</dbReference>
<feature type="domain" description="Acyl-CoA oxidase C-alpha1" evidence="13">
    <location>
        <begin position="297"/>
        <end position="456"/>
    </location>
</feature>
<evidence type="ECO:0000256" key="10">
    <source>
        <dbReference type="ARBA" id="ARBA00023140"/>
    </source>
</evidence>
<evidence type="ECO:0000259" key="12">
    <source>
        <dbReference type="Pfam" id="PF01756"/>
    </source>
</evidence>
<sequence length="714" mass="78574">MTQTITRPQQIPATADIPEDDHATVDTAELGELLLGRWAHIRRTARELAGRPEVQKIEGLTHTDHRLRCFDQLHYLVEQQAVHRAFPAALGGNDDHGGNIAGFEELVVADPSLQIKAGVQWGLFGSAVMHLGTRQHHEAWLPGIMDLRIPGCFAMTETGHGSDVASIATTATFDPSTDEFVIDTPFRAAWKDYIGNGAIDGRAAVVFAQLVTNGVSHGVHGFYVELRNEDGSFRPGVGGEDDGIKGGLNGIDNGRLHFTGVRIPRTNLLNRYGDVAEDGTYTSPIASPGRRFFTMLGTLVQGRVSLDGAAVAASKLALTAAITYSTQRRQFNASSNLTEEVLMDYQRHQRRLLPRLAATYAASFAHEELLEKFDGVFSGEHDTDGDRQDLETLAAAFKPQSTWLALDTLQECREATGGQGFLAENRFTSLRADLDVYVTFEGDNNVLLQLVAKRLLTDYAKEFKGVDFGVLARYAVSQAAGRTLHRSGLRRVAQTLADTGSGKKSAIALRDEQTQHDLLTDRVQSRVADLAATLRGAKGMSQEQSAALFNEHQNELIEVAHAHAELLQWEAFTRGVHRITDPGTRQVLTRLRDLFGLCLIEKDLAWFLMNGRLSAQRARTLDAYINRLLVKIRPHALDLVQAFGYGQEHLRSAIASGAEQERQQEAAEYTRRRRASGDAPIDEKTLLARDAREKKAKQARKARKARKASPSPVG</sequence>
<dbReference type="GO" id="GO:0055088">
    <property type="term" value="P:lipid homeostasis"/>
    <property type="evidence" value="ECO:0007669"/>
    <property type="project" value="TreeGrafter"/>
</dbReference>
<dbReference type="RefSeq" id="WP_104120490.1">
    <property type="nucleotide sequence ID" value="NZ_PRKW01000002.1"/>
</dbReference>
<evidence type="ECO:0000256" key="9">
    <source>
        <dbReference type="ARBA" id="ARBA00023098"/>
    </source>
</evidence>
<evidence type="ECO:0000313" key="15">
    <source>
        <dbReference type="Proteomes" id="UP000239297"/>
    </source>
</evidence>
<dbReference type="FunFam" id="1.20.140.10:FF:000007">
    <property type="entry name" value="Acyl-coenzyme A oxidase"/>
    <property type="match status" value="1"/>
</dbReference>
<feature type="domain" description="Acyl-CoA oxidase C-terminal" evidence="12">
    <location>
        <begin position="517"/>
        <end position="655"/>
    </location>
</feature>
<dbReference type="PIRSF" id="PIRSF000168">
    <property type="entry name" value="Acyl-CoA_oxidase"/>
    <property type="match status" value="1"/>
</dbReference>
<evidence type="ECO:0000256" key="7">
    <source>
        <dbReference type="ARBA" id="ARBA00022832"/>
    </source>
</evidence>
<keyword evidence="15" id="KW-1185">Reference proteome</keyword>
<comment type="cofactor">
    <cofactor evidence="1">
        <name>FAD</name>
        <dbReference type="ChEBI" id="CHEBI:57692"/>
    </cofactor>
</comment>
<feature type="compositionally biased region" description="Polar residues" evidence="11">
    <location>
        <begin position="1"/>
        <end position="12"/>
    </location>
</feature>
<dbReference type="FunFam" id="1.20.140.10:FF:000010">
    <property type="entry name" value="Acyl-coenzyme A oxidase"/>
    <property type="match status" value="1"/>
</dbReference>
<feature type="region of interest" description="Disordered" evidence="11">
    <location>
        <begin position="655"/>
        <end position="714"/>
    </location>
</feature>
<name>A0A2S5IZG8_9MICC</name>
<feature type="compositionally biased region" description="Basic residues" evidence="11">
    <location>
        <begin position="694"/>
        <end position="707"/>
    </location>
</feature>
<dbReference type="PANTHER" id="PTHR10909">
    <property type="entry name" value="ELECTRON TRANSPORT OXIDOREDUCTASE"/>
    <property type="match status" value="1"/>
</dbReference>
<dbReference type="InterPro" id="IPR002655">
    <property type="entry name" value="Acyl-CoA_oxidase_C"/>
</dbReference>
<evidence type="ECO:0000256" key="3">
    <source>
        <dbReference type="ARBA" id="ARBA00006288"/>
    </source>
</evidence>
<dbReference type="FunFam" id="2.40.110.10:FF:000005">
    <property type="entry name" value="Acyl-coenzyme A oxidase"/>
    <property type="match status" value="1"/>
</dbReference>
<accession>A0A2S5IZG8</accession>
<feature type="compositionally biased region" description="Basic and acidic residues" evidence="11">
    <location>
        <begin position="681"/>
        <end position="693"/>
    </location>
</feature>
<dbReference type="SUPFAM" id="SSF47203">
    <property type="entry name" value="Acyl-CoA dehydrogenase C-terminal domain-like"/>
    <property type="match status" value="2"/>
</dbReference>
<feature type="compositionally biased region" description="Basic and acidic residues" evidence="11">
    <location>
        <begin position="659"/>
        <end position="670"/>
    </location>
</feature>
<dbReference type="Proteomes" id="UP000239297">
    <property type="component" value="Unassembled WGS sequence"/>
</dbReference>
<dbReference type="Gene3D" id="1.20.140.10">
    <property type="entry name" value="Butyryl-CoA Dehydrogenase, subunit A, domain 3"/>
    <property type="match status" value="2"/>
</dbReference>
<evidence type="ECO:0000256" key="8">
    <source>
        <dbReference type="ARBA" id="ARBA00023002"/>
    </source>
</evidence>
<dbReference type="GO" id="GO:0071949">
    <property type="term" value="F:FAD binding"/>
    <property type="evidence" value="ECO:0007669"/>
    <property type="project" value="InterPro"/>
</dbReference>
<dbReference type="InterPro" id="IPR012258">
    <property type="entry name" value="Acyl-CoA_oxidase"/>
</dbReference>
<comment type="caution">
    <text evidence="14">The sequence shown here is derived from an EMBL/GenBank/DDBJ whole genome shotgun (WGS) entry which is preliminary data.</text>
</comment>
<organism evidence="14 15">
    <name type="scientific">Arthrobacter pityocampae</name>
    <dbReference type="NCBI Taxonomy" id="547334"/>
    <lineage>
        <taxon>Bacteria</taxon>
        <taxon>Bacillati</taxon>
        <taxon>Actinomycetota</taxon>
        <taxon>Actinomycetes</taxon>
        <taxon>Micrococcales</taxon>
        <taxon>Micrococcaceae</taxon>
        <taxon>Arthrobacter</taxon>
    </lineage>
</organism>
<gene>
    <name evidence="14" type="ORF">C4K88_04755</name>
</gene>
<keyword evidence="6" id="KW-0274">FAD</keyword>
<dbReference type="OrthoDB" id="1144545at2"/>
<dbReference type="GO" id="GO:0005504">
    <property type="term" value="F:fatty acid binding"/>
    <property type="evidence" value="ECO:0007669"/>
    <property type="project" value="TreeGrafter"/>
</dbReference>
<evidence type="ECO:0000256" key="4">
    <source>
        <dbReference type="ARBA" id="ARBA00012870"/>
    </source>
</evidence>
<dbReference type="AlphaFoldDB" id="A0A2S5IZG8"/>
<evidence type="ECO:0000256" key="5">
    <source>
        <dbReference type="ARBA" id="ARBA00022630"/>
    </source>
</evidence>
<comment type="subcellular location">
    <subcellularLocation>
        <location evidence="2">Peroxisome</location>
    </subcellularLocation>
</comment>
<feature type="region of interest" description="Disordered" evidence="11">
    <location>
        <begin position="1"/>
        <end position="20"/>
    </location>
</feature>
<evidence type="ECO:0000256" key="2">
    <source>
        <dbReference type="ARBA" id="ARBA00004275"/>
    </source>
</evidence>
<evidence type="ECO:0000256" key="6">
    <source>
        <dbReference type="ARBA" id="ARBA00022827"/>
    </source>
</evidence>
<keyword evidence="8" id="KW-0560">Oxidoreductase</keyword>
<reference evidence="14 15" key="1">
    <citation type="journal article" date="2014" name="Int. J. Syst. Evol. Microbiol.">
        <title>Arthrobacter pityocampae sp. nov., isolated from Thaumetopoea pityocampa (Lep., Thaumetopoeidae).</title>
        <authorList>
            <person name="Ince I.A."/>
            <person name="Demirbag Z."/>
            <person name="Kati H."/>
        </authorList>
    </citation>
    <scope>NUCLEOTIDE SEQUENCE [LARGE SCALE GENOMIC DNA]</scope>
    <source>
        <strain evidence="14 15">Tp2</strain>
    </source>
</reference>
<comment type="similarity">
    <text evidence="3">Belongs to the acyl-CoA oxidase family.</text>
</comment>
<dbReference type="InterPro" id="IPR046373">
    <property type="entry name" value="Acyl-CoA_Oxase/DH_mid-dom_sf"/>
</dbReference>
<evidence type="ECO:0000256" key="11">
    <source>
        <dbReference type="SAM" id="MobiDB-lite"/>
    </source>
</evidence>
<keyword evidence="7" id="KW-0276">Fatty acid metabolism</keyword>
<dbReference type="InterPro" id="IPR055060">
    <property type="entry name" value="ACOX_C_alpha1"/>
</dbReference>
<dbReference type="EMBL" id="PRKW01000002">
    <property type="protein sequence ID" value="PPB49996.1"/>
    <property type="molecule type" value="Genomic_DNA"/>
</dbReference>
<dbReference type="Gene3D" id="2.40.110.10">
    <property type="entry name" value="Butyryl-CoA Dehydrogenase, subunit A, domain 2"/>
    <property type="match status" value="1"/>
</dbReference>
<dbReference type="EC" id="1.3.3.6" evidence="4"/>
<evidence type="ECO:0000259" key="13">
    <source>
        <dbReference type="Pfam" id="PF22924"/>
    </source>
</evidence>
<proteinExistence type="inferred from homology"/>
<dbReference type="SUPFAM" id="SSF56645">
    <property type="entry name" value="Acyl-CoA dehydrogenase NM domain-like"/>
    <property type="match status" value="1"/>
</dbReference>
<dbReference type="GO" id="GO:0003997">
    <property type="term" value="F:acyl-CoA oxidase activity"/>
    <property type="evidence" value="ECO:0007669"/>
    <property type="project" value="UniProtKB-EC"/>
</dbReference>
<dbReference type="InterPro" id="IPR036250">
    <property type="entry name" value="AcylCo_DH-like_C"/>
</dbReference>
<evidence type="ECO:0000256" key="1">
    <source>
        <dbReference type="ARBA" id="ARBA00001974"/>
    </source>
</evidence>
<keyword evidence="9" id="KW-0443">Lipid metabolism</keyword>
<evidence type="ECO:0000313" key="14">
    <source>
        <dbReference type="EMBL" id="PPB49996.1"/>
    </source>
</evidence>
<keyword evidence="10" id="KW-0576">Peroxisome</keyword>
<dbReference type="Pfam" id="PF22924">
    <property type="entry name" value="ACOX_C_alpha1"/>
    <property type="match status" value="1"/>
</dbReference>